<sequence>MPSQNKKPLRQVAAEKLNGPNANPSQLGDPISMKSETNTDTPPGLEYTPEGAEKPASSRSSRSSAGPSNKTATRENRTKAYGSPRNDPAGGSSGGKKKDNAPRTPSGKRVPLEGDPSSLEREQVVGDARGVREEENGPVGRGRASSKL</sequence>
<dbReference type="Proteomes" id="UP001281003">
    <property type="component" value="Unassembled WGS sequence"/>
</dbReference>
<accession>A0AAE0PQ03</accession>
<feature type="compositionally biased region" description="Low complexity" evidence="1">
    <location>
        <begin position="55"/>
        <end position="68"/>
    </location>
</feature>
<gene>
    <name evidence="2" type="ORF">B0T20DRAFT_389079</name>
</gene>
<dbReference type="EMBL" id="JAUTDP010000001">
    <property type="protein sequence ID" value="KAK3403425.1"/>
    <property type="molecule type" value="Genomic_DNA"/>
</dbReference>
<reference evidence="2" key="1">
    <citation type="journal article" date="2023" name="Mol. Phylogenet. Evol.">
        <title>Genome-scale phylogeny and comparative genomics of the fungal order Sordariales.</title>
        <authorList>
            <person name="Hensen N."/>
            <person name="Bonometti L."/>
            <person name="Westerberg I."/>
            <person name="Brannstrom I.O."/>
            <person name="Guillou S."/>
            <person name="Cros-Aarteil S."/>
            <person name="Calhoun S."/>
            <person name="Haridas S."/>
            <person name="Kuo A."/>
            <person name="Mondo S."/>
            <person name="Pangilinan J."/>
            <person name="Riley R."/>
            <person name="LaButti K."/>
            <person name="Andreopoulos B."/>
            <person name="Lipzen A."/>
            <person name="Chen C."/>
            <person name="Yan M."/>
            <person name="Daum C."/>
            <person name="Ng V."/>
            <person name="Clum A."/>
            <person name="Steindorff A."/>
            <person name="Ohm R.A."/>
            <person name="Martin F."/>
            <person name="Silar P."/>
            <person name="Natvig D.O."/>
            <person name="Lalanne C."/>
            <person name="Gautier V."/>
            <person name="Ament-Velasquez S.L."/>
            <person name="Kruys A."/>
            <person name="Hutchinson M.I."/>
            <person name="Powell A.J."/>
            <person name="Barry K."/>
            <person name="Miller A.N."/>
            <person name="Grigoriev I.V."/>
            <person name="Debuchy R."/>
            <person name="Gladieux P."/>
            <person name="Hiltunen Thoren M."/>
            <person name="Johannesson H."/>
        </authorList>
    </citation>
    <scope>NUCLEOTIDE SEQUENCE</scope>
    <source>
        <strain evidence="2">FGSC 1904</strain>
    </source>
</reference>
<proteinExistence type="predicted"/>
<feature type="compositionally biased region" description="Basic and acidic residues" evidence="1">
    <location>
        <begin position="118"/>
        <end position="135"/>
    </location>
</feature>
<keyword evidence="3" id="KW-1185">Reference proteome</keyword>
<evidence type="ECO:0000313" key="3">
    <source>
        <dbReference type="Proteomes" id="UP001281003"/>
    </source>
</evidence>
<evidence type="ECO:0000256" key="1">
    <source>
        <dbReference type="SAM" id="MobiDB-lite"/>
    </source>
</evidence>
<organism evidence="2 3">
    <name type="scientific">Sordaria brevicollis</name>
    <dbReference type="NCBI Taxonomy" id="83679"/>
    <lineage>
        <taxon>Eukaryota</taxon>
        <taxon>Fungi</taxon>
        <taxon>Dikarya</taxon>
        <taxon>Ascomycota</taxon>
        <taxon>Pezizomycotina</taxon>
        <taxon>Sordariomycetes</taxon>
        <taxon>Sordariomycetidae</taxon>
        <taxon>Sordariales</taxon>
        <taxon>Sordariaceae</taxon>
        <taxon>Sordaria</taxon>
    </lineage>
</organism>
<dbReference type="AlphaFoldDB" id="A0AAE0PQ03"/>
<reference evidence="2" key="2">
    <citation type="submission" date="2023-07" db="EMBL/GenBank/DDBJ databases">
        <authorList>
            <consortium name="Lawrence Berkeley National Laboratory"/>
            <person name="Haridas S."/>
            <person name="Hensen N."/>
            <person name="Bonometti L."/>
            <person name="Westerberg I."/>
            <person name="Brannstrom I.O."/>
            <person name="Guillou S."/>
            <person name="Cros-Aarteil S."/>
            <person name="Calhoun S."/>
            <person name="Kuo A."/>
            <person name="Mondo S."/>
            <person name="Pangilinan J."/>
            <person name="Riley R."/>
            <person name="LaButti K."/>
            <person name="Andreopoulos B."/>
            <person name="Lipzen A."/>
            <person name="Chen C."/>
            <person name="Yanf M."/>
            <person name="Daum C."/>
            <person name="Ng V."/>
            <person name="Clum A."/>
            <person name="Steindorff A."/>
            <person name="Ohm R."/>
            <person name="Martin F."/>
            <person name="Silar P."/>
            <person name="Natvig D."/>
            <person name="Lalanne C."/>
            <person name="Gautier V."/>
            <person name="Ament-velasquez S.L."/>
            <person name="Kruys A."/>
            <person name="Hutchinson M.I."/>
            <person name="Powell A.J."/>
            <person name="Barry K."/>
            <person name="Miller A.N."/>
            <person name="Grigoriev I.V."/>
            <person name="Debuchy R."/>
            <person name="Gladieux P."/>
            <person name="Thoren M.H."/>
            <person name="Johannesson H."/>
        </authorList>
    </citation>
    <scope>NUCLEOTIDE SEQUENCE</scope>
    <source>
        <strain evidence="2">FGSC 1904</strain>
    </source>
</reference>
<comment type="caution">
    <text evidence="2">The sequence shown here is derived from an EMBL/GenBank/DDBJ whole genome shotgun (WGS) entry which is preliminary data.</text>
</comment>
<protein>
    <submittedName>
        <fullName evidence="2">Uncharacterized protein</fullName>
    </submittedName>
</protein>
<evidence type="ECO:0000313" key="2">
    <source>
        <dbReference type="EMBL" id="KAK3403425.1"/>
    </source>
</evidence>
<feature type="region of interest" description="Disordered" evidence="1">
    <location>
        <begin position="1"/>
        <end position="148"/>
    </location>
</feature>
<name>A0AAE0PQ03_SORBR</name>